<feature type="region of interest" description="Disordered" evidence="1">
    <location>
        <begin position="325"/>
        <end position="354"/>
    </location>
</feature>
<dbReference type="AlphaFoldDB" id="A0A7W7H3Y9"/>
<feature type="domain" description="Transposase IS701-like DDE" evidence="2">
    <location>
        <begin position="19"/>
        <end position="280"/>
    </location>
</feature>
<feature type="compositionally biased region" description="Basic and acidic residues" evidence="1">
    <location>
        <begin position="325"/>
        <end position="337"/>
    </location>
</feature>
<gene>
    <name evidence="3" type="ORF">BJY16_007015</name>
</gene>
<dbReference type="EMBL" id="JACHNB010000001">
    <property type="protein sequence ID" value="MBB4743556.1"/>
    <property type="molecule type" value="Genomic_DNA"/>
</dbReference>
<name>A0A7W7H3Y9_9ACTN</name>
<dbReference type="RefSeq" id="WP_239177922.1">
    <property type="nucleotide sequence ID" value="NZ_BAABFG010000005.1"/>
</dbReference>
<dbReference type="InterPro" id="IPR038721">
    <property type="entry name" value="IS701-like_DDE_dom"/>
</dbReference>
<dbReference type="InterPro" id="IPR012337">
    <property type="entry name" value="RNaseH-like_sf"/>
</dbReference>
<dbReference type="SUPFAM" id="SSF53098">
    <property type="entry name" value="Ribonuclease H-like"/>
    <property type="match status" value="1"/>
</dbReference>
<accession>A0A7W7H3Y9</accession>
<evidence type="ECO:0000259" key="2">
    <source>
        <dbReference type="Pfam" id="PF13546"/>
    </source>
</evidence>
<reference evidence="3 4" key="1">
    <citation type="submission" date="2020-08" db="EMBL/GenBank/DDBJ databases">
        <title>Sequencing the genomes of 1000 actinobacteria strains.</title>
        <authorList>
            <person name="Klenk H.-P."/>
        </authorList>
    </citation>
    <scope>NUCLEOTIDE SEQUENCE [LARGE SCALE GENOMIC DNA]</scope>
    <source>
        <strain evidence="3 4">DSM 45809</strain>
    </source>
</reference>
<organism evidence="3 4">
    <name type="scientific">Actinoplanes octamycinicus</name>
    <dbReference type="NCBI Taxonomy" id="135948"/>
    <lineage>
        <taxon>Bacteria</taxon>
        <taxon>Bacillati</taxon>
        <taxon>Actinomycetota</taxon>
        <taxon>Actinomycetes</taxon>
        <taxon>Micromonosporales</taxon>
        <taxon>Micromonosporaceae</taxon>
        <taxon>Actinoplanes</taxon>
    </lineage>
</organism>
<proteinExistence type="predicted"/>
<evidence type="ECO:0000256" key="1">
    <source>
        <dbReference type="SAM" id="MobiDB-lite"/>
    </source>
</evidence>
<keyword evidence="4" id="KW-1185">Reference proteome</keyword>
<sequence>MTVADEVRAAGVLSGFRDEFYRCLSTRSDALFELADAVLCTDGPVKTLVDLTLAAEHRRGHGALYDALNQGRIDVGRLRRALTAQPLPRFSDDRIVLAVDVSPWLRSDAACSPDLLFCHVYGRAKSAAQFIPGWPYSFVVALEPGRTSWTAMLDVVRLGPADDATAVTATQLREVVDRLIGCGQQQPGDPGILIVCDAGYDVTRLAWVLRDLPVEVAGRIRADRVLRLPAPLYEHPPHGGRPPKHGGEFDLKEPDSWPEPAVTTINETASYGKAETRAWDAHGTLPTHRSLPPCRSRPPQRASIGARCAHPHRMALGYRRPDRRWSLRTRSTADEYAPRASAATPRDQYGGPTVRPEAISIARIEAAAVDGDGRGVRCLA</sequence>
<feature type="region of interest" description="Disordered" evidence="1">
    <location>
        <begin position="283"/>
        <end position="304"/>
    </location>
</feature>
<dbReference type="Proteomes" id="UP000546162">
    <property type="component" value="Unassembled WGS sequence"/>
</dbReference>
<protein>
    <recommendedName>
        <fullName evidence="2">Transposase IS701-like DDE domain-containing protein</fullName>
    </recommendedName>
</protein>
<comment type="caution">
    <text evidence="3">The sequence shown here is derived from an EMBL/GenBank/DDBJ whole genome shotgun (WGS) entry which is preliminary data.</text>
</comment>
<dbReference type="Pfam" id="PF13546">
    <property type="entry name" value="DDE_5"/>
    <property type="match status" value="1"/>
</dbReference>
<evidence type="ECO:0000313" key="3">
    <source>
        <dbReference type="EMBL" id="MBB4743556.1"/>
    </source>
</evidence>
<evidence type="ECO:0000313" key="4">
    <source>
        <dbReference type="Proteomes" id="UP000546162"/>
    </source>
</evidence>